<dbReference type="Proteomes" id="UP000198901">
    <property type="component" value="Unassembled WGS sequence"/>
</dbReference>
<keyword evidence="3" id="KW-1185">Reference proteome</keyword>
<sequence length="166" mass="18853">MVLKNKLSITTMISRINVFEKNQGVLKALSSLQMYLGKSPIEKNLLHLLYFRVSQLNGCAFCLDMHSKDLRAAGESEQRLYMISAWDEAPVYTERERAAIAWAEAVTRLGREGVPDNVYERALRSFTEDELIDLTVAVIAINSYNRINVAFRTPSGHYQPGQFQAH</sequence>
<dbReference type="InterPro" id="IPR029032">
    <property type="entry name" value="AhpD-like"/>
</dbReference>
<evidence type="ECO:0000313" key="3">
    <source>
        <dbReference type="Proteomes" id="UP000198901"/>
    </source>
</evidence>
<keyword evidence="2" id="KW-0560">Oxidoreductase</keyword>
<organism evidence="2 3">
    <name type="scientific">Siphonobacter aquaeclarae</name>
    <dbReference type="NCBI Taxonomy" id="563176"/>
    <lineage>
        <taxon>Bacteria</taxon>
        <taxon>Pseudomonadati</taxon>
        <taxon>Bacteroidota</taxon>
        <taxon>Cytophagia</taxon>
        <taxon>Cytophagales</taxon>
        <taxon>Cytophagaceae</taxon>
        <taxon>Siphonobacter</taxon>
    </lineage>
</organism>
<dbReference type="EMBL" id="FNGS01000012">
    <property type="protein sequence ID" value="SDN06076.1"/>
    <property type="molecule type" value="Genomic_DNA"/>
</dbReference>
<dbReference type="AlphaFoldDB" id="A0A1G9YBN8"/>
<dbReference type="GO" id="GO:0051920">
    <property type="term" value="F:peroxiredoxin activity"/>
    <property type="evidence" value="ECO:0007669"/>
    <property type="project" value="InterPro"/>
</dbReference>
<dbReference type="Pfam" id="PF02627">
    <property type="entry name" value="CMD"/>
    <property type="match status" value="1"/>
</dbReference>
<dbReference type="InterPro" id="IPR003779">
    <property type="entry name" value="CMD-like"/>
</dbReference>
<dbReference type="NCBIfam" id="TIGR00778">
    <property type="entry name" value="ahpD_dom"/>
    <property type="match status" value="1"/>
</dbReference>
<name>A0A1G9YBN8_9BACT</name>
<dbReference type="SUPFAM" id="SSF69118">
    <property type="entry name" value="AhpD-like"/>
    <property type="match status" value="1"/>
</dbReference>
<reference evidence="2 3" key="1">
    <citation type="submission" date="2016-10" db="EMBL/GenBank/DDBJ databases">
        <authorList>
            <person name="de Groot N.N."/>
        </authorList>
    </citation>
    <scope>NUCLEOTIDE SEQUENCE [LARGE SCALE GENOMIC DNA]</scope>
    <source>
        <strain evidence="2 3">DSM 21668</strain>
    </source>
</reference>
<feature type="domain" description="Carboxymuconolactone decarboxylase-like" evidence="1">
    <location>
        <begin position="25"/>
        <end position="105"/>
    </location>
</feature>
<dbReference type="PANTHER" id="PTHR34846">
    <property type="entry name" value="4-CARBOXYMUCONOLACTONE DECARBOXYLASE FAMILY PROTEIN (AFU_ORTHOLOGUE AFUA_6G11590)"/>
    <property type="match status" value="1"/>
</dbReference>
<gene>
    <name evidence="2" type="ORF">SAMN04488090_4883</name>
</gene>
<dbReference type="PANTHER" id="PTHR34846:SF10">
    <property type="entry name" value="CYTOPLASMIC PROTEIN"/>
    <property type="match status" value="1"/>
</dbReference>
<accession>A0A1G9YBN8</accession>
<protein>
    <submittedName>
        <fullName evidence="2">Alkylhydroperoxidase AhpD family core domain-containing protein</fullName>
    </submittedName>
</protein>
<evidence type="ECO:0000313" key="2">
    <source>
        <dbReference type="EMBL" id="SDN06076.1"/>
    </source>
</evidence>
<proteinExistence type="predicted"/>
<dbReference type="InterPro" id="IPR004675">
    <property type="entry name" value="AhpD_core"/>
</dbReference>
<evidence type="ECO:0000259" key="1">
    <source>
        <dbReference type="Pfam" id="PF02627"/>
    </source>
</evidence>
<dbReference type="STRING" id="563176.SAMN04488090_4883"/>
<keyword evidence="2" id="KW-0575">Peroxidase</keyword>
<dbReference type="Gene3D" id="1.20.1290.10">
    <property type="entry name" value="AhpD-like"/>
    <property type="match status" value="1"/>
</dbReference>